<reference evidence="1" key="1">
    <citation type="submission" date="2022-04" db="EMBL/GenBank/DDBJ databases">
        <title>Genome of the entomopathogenic fungus Entomophthora muscae.</title>
        <authorList>
            <person name="Elya C."/>
            <person name="Lovett B.R."/>
            <person name="Lee E."/>
            <person name="Macias A.M."/>
            <person name="Hajek A.E."/>
            <person name="De Bivort B.L."/>
            <person name="Kasson M.T."/>
            <person name="De Fine Licht H.H."/>
            <person name="Stajich J.E."/>
        </authorList>
    </citation>
    <scope>NUCLEOTIDE SEQUENCE</scope>
    <source>
        <strain evidence="1">Berkeley</strain>
    </source>
</reference>
<proteinExistence type="predicted"/>
<sequence>MGMVSVPIGSLVTGLNPSAAMHLFGDMFLSRWVPDTKYHKETLESMPESPSEAAKDPLLGNVLLNIE</sequence>
<dbReference type="Proteomes" id="UP001165960">
    <property type="component" value="Unassembled WGS sequence"/>
</dbReference>
<gene>
    <name evidence="1" type="ORF">DSO57_1005036</name>
</gene>
<protein>
    <submittedName>
        <fullName evidence="1">Uncharacterized protein</fullName>
    </submittedName>
</protein>
<evidence type="ECO:0000313" key="1">
    <source>
        <dbReference type="EMBL" id="KAJ9086329.1"/>
    </source>
</evidence>
<accession>A0ACC2UHF3</accession>
<evidence type="ECO:0000313" key="2">
    <source>
        <dbReference type="Proteomes" id="UP001165960"/>
    </source>
</evidence>
<name>A0ACC2UHF3_9FUNG</name>
<keyword evidence="2" id="KW-1185">Reference proteome</keyword>
<dbReference type="EMBL" id="QTSX02000723">
    <property type="protein sequence ID" value="KAJ9086329.1"/>
    <property type="molecule type" value="Genomic_DNA"/>
</dbReference>
<comment type="caution">
    <text evidence="1">The sequence shown here is derived from an EMBL/GenBank/DDBJ whole genome shotgun (WGS) entry which is preliminary data.</text>
</comment>
<organism evidence="1 2">
    <name type="scientific">Entomophthora muscae</name>
    <dbReference type="NCBI Taxonomy" id="34485"/>
    <lineage>
        <taxon>Eukaryota</taxon>
        <taxon>Fungi</taxon>
        <taxon>Fungi incertae sedis</taxon>
        <taxon>Zoopagomycota</taxon>
        <taxon>Entomophthoromycotina</taxon>
        <taxon>Entomophthoromycetes</taxon>
        <taxon>Entomophthorales</taxon>
        <taxon>Entomophthoraceae</taxon>
        <taxon>Entomophthora</taxon>
    </lineage>
</organism>